<organism evidence="14 15">
    <name type="scientific">Trichuris muris</name>
    <name type="common">Mouse whipworm</name>
    <dbReference type="NCBI Taxonomy" id="70415"/>
    <lineage>
        <taxon>Eukaryota</taxon>
        <taxon>Metazoa</taxon>
        <taxon>Ecdysozoa</taxon>
        <taxon>Nematoda</taxon>
        <taxon>Enoplea</taxon>
        <taxon>Dorylaimia</taxon>
        <taxon>Trichinellida</taxon>
        <taxon>Trichuridae</taxon>
        <taxon>Trichuris</taxon>
    </lineage>
</organism>
<dbReference type="PANTHER" id="PTHR15104">
    <property type="entry name" value="DIHYDROPTERIDINE REDUCTASE"/>
    <property type="match status" value="1"/>
</dbReference>
<accession>A0A5S6QQ82</accession>
<reference evidence="15" key="1">
    <citation type="submission" date="2019-12" db="UniProtKB">
        <authorList>
            <consortium name="WormBaseParasite"/>
        </authorList>
    </citation>
    <scope>IDENTIFICATION</scope>
</reference>
<dbReference type="EC" id="1.5.1.34" evidence="7"/>
<keyword evidence="14" id="KW-1185">Reference proteome</keyword>
<feature type="region of interest" description="Disordered" evidence="13">
    <location>
        <begin position="221"/>
        <end position="240"/>
    </location>
</feature>
<evidence type="ECO:0000256" key="12">
    <source>
        <dbReference type="ARBA" id="ARBA00047536"/>
    </source>
</evidence>
<keyword evidence="3" id="KW-0521">NADP</keyword>
<comment type="catalytic activity">
    <reaction evidence="11">
        <text>5,6,7,8-tetrahydropteridine + NADP(+) = 6,7-dihydropteridine + NADPH + H(+)</text>
        <dbReference type="Rhea" id="RHEA:17865"/>
        <dbReference type="ChEBI" id="CHEBI:15378"/>
        <dbReference type="ChEBI" id="CHEBI:28889"/>
        <dbReference type="ChEBI" id="CHEBI:30156"/>
        <dbReference type="ChEBI" id="CHEBI:57783"/>
        <dbReference type="ChEBI" id="CHEBI:58349"/>
        <dbReference type="EC" id="1.5.1.34"/>
    </reaction>
    <physiologicalReaction direction="right-to-left" evidence="11">
        <dbReference type="Rhea" id="RHEA:17867"/>
    </physiologicalReaction>
</comment>
<dbReference type="SUPFAM" id="SSF51735">
    <property type="entry name" value="NAD(P)-binding Rossmann-fold domains"/>
    <property type="match status" value="1"/>
</dbReference>
<dbReference type="GO" id="GO:0004155">
    <property type="term" value="F:6,7-dihydropteridine reductase activity"/>
    <property type="evidence" value="ECO:0007669"/>
    <property type="project" value="UniProtKB-EC"/>
</dbReference>
<dbReference type="GO" id="GO:0070404">
    <property type="term" value="F:NADH binding"/>
    <property type="evidence" value="ECO:0007669"/>
    <property type="project" value="TreeGrafter"/>
</dbReference>
<dbReference type="Proteomes" id="UP000046395">
    <property type="component" value="Unassembled WGS sequence"/>
</dbReference>
<evidence type="ECO:0000256" key="11">
    <source>
        <dbReference type="ARBA" id="ARBA00047429"/>
    </source>
</evidence>
<evidence type="ECO:0000256" key="7">
    <source>
        <dbReference type="ARBA" id="ARBA00039153"/>
    </source>
</evidence>
<dbReference type="GO" id="GO:0070402">
    <property type="term" value="F:NADPH binding"/>
    <property type="evidence" value="ECO:0007669"/>
    <property type="project" value="TreeGrafter"/>
</dbReference>
<dbReference type="Pfam" id="PF00106">
    <property type="entry name" value="adh_short"/>
    <property type="match status" value="1"/>
</dbReference>
<keyword evidence="4" id="KW-0560">Oxidoreductase</keyword>
<dbReference type="GO" id="GO:0006729">
    <property type="term" value="P:tetrahydrobiopterin biosynthetic process"/>
    <property type="evidence" value="ECO:0007669"/>
    <property type="project" value="UniProtKB-KW"/>
</dbReference>
<evidence type="ECO:0000256" key="10">
    <source>
        <dbReference type="ARBA" id="ARBA00042518"/>
    </source>
</evidence>
<dbReference type="GO" id="GO:0005737">
    <property type="term" value="C:cytoplasm"/>
    <property type="evidence" value="ECO:0007669"/>
    <property type="project" value="TreeGrafter"/>
</dbReference>
<feature type="compositionally biased region" description="Polar residues" evidence="13">
    <location>
        <begin position="230"/>
        <end position="240"/>
    </location>
</feature>
<sequence length="240" mass="25421">MAVQGRVIVYGGTGALGSQLVHFFNQMKWWTCSIDLSKNDAASCNVLVENTEEFVKQADSVVSEVRRVVDNGKVDAVLCVAGGWVGGSASGEDFFKSCATVWKQSVWTSAIAARLGSLFLKNGGLLVLTGASASLHATPGMVAYGMAKAAVHQMTESLGKAEGGLPPDASVVCILPEVLDTPANRASMPKAKFSNWTPLDFVASALHKWIETSAERPASGSLMHFRTRNGETTVTRQSLG</sequence>
<comment type="function">
    <text evidence="6">Catalyzes the conversion of quinonoid dihydrobiopterin into tetrahydrobiopterin.</text>
</comment>
<comment type="subunit">
    <text evidence="2">Homodimer.</text>
</comment>
<keyword evidence="5" id="KW-0783">Tetrahydrobiopterin biosynthesis</keyword>
<dbReference type="PROSITE" id="PS00061">
    <property type="entry name" value="ADH_SHORT"/>
    <property type="match status" value="1"/>
</dbReference>
<evidence type="ECO:0000256" key="9">
    <source>
        <dbReference type="ARBA" id="ARBA00041348"/>
    </source>
</evidence>
<dbReference type="AlphaFoldDB" id="A0A5S6QQ82"/>
<proteinExistence type="inferred from homology"/>
<dbReference type="Gene3D" id="3.40.50.720">
    <property type="entry name" value="NAD(P)-binding Rossmann-like Domain"/>
    <property type="match status" value="1"/>
</dbReference>
<dbReference type="InterPro" id="IPR020904">
    <property type="entry name" value="Sc_DH/Rdtase_CS"/>
</dbReference>
<dbReference type="GO" id="GO:0006559">
    <property type="term" value="P:L-phenylalanine catabolic process"/>
    <property type="evidence" value="ECO:0007669"/>
    <property type="project" value="TreeGrafter"/>
</dbReference>
<dbReference type="InterPro" id="IPR036291">
    <property type="entry name" value="NAD(P)-bd_dom_sf"/>
</dbReference>
<comment type="similarity">
    <text evidence="1">Belongs to the short-chain dehydrogenases/reductases (SDR) family.</text>
</comment>
<evidence type="ECO:0000256" key="6">
    <source>
        <dbReference type="ARBA" id="ARBA00037099"/>
    </source>
</evidence>
<evidence type="ECO:0000313" key="14">
    <source>
        <dbReference type="Proteomes" id="UP000046395"/>
    </source>
</evidence>
<evidence type="ECO:0000256" key="13">
    <source>
        <dbReference type="SAM" id="MobiDB-lite"/>
    </source>
</evidence>
<comment type="catalytic activity">
    <reaction evidence="12">
        <text>5,6,7,8-tetrahydropteridine + NAD(+) = 6,7-dihydropteridine + NADH + H(+)</text>
        <dbReference type="Rhea" id="RHEA:17869"/>
        <dbReference type="ChEBI" id="CHEBI:15378"/>
        <dbReference type="ChEBI" id="CHEBI:28889"/>
        <dbReference type="ChEBI" id="CHEBI:30156"/>
        <dbReference type="ChEBI" id="CHEBI:57540"/>
        <dbReference type="ChEBI" id="CHEBI:57945"/>
        <dbReference type="EC" id="1.5.1.34"/>
    </reaction>
    <physiologicalReaction direction="right-to-left" evidence="12">
        <dbReference type="Rhea" id="RHEA:17871"/>
    </physiologicalReaction>
</comment>
<evidence type="ECO:0000256" key="1">
    <source>
        <dbReference type="ARBA" id="ARBA00006484"/>
    </source>
</evidence>
<dbReference type="InterPro" id="IPR002347">
    <property type="entry name" value="SDR_fam"/>
</dbReference>
<evidence type="ECO:0000313" key="15">
    <source>
        <dbReference type="WBParaSite" id="TMUE_2000009319.1"/>
    </source>
</evidence>
<dbReference type="CDD" id="cd05334">
    <property type="entry name" value="DHPR_SDR_c_like"/>
    <property type="match status" value="1"/>
</dbReference>
<evidence type="ECO:0000256" key="2">
    <source>
        <dbReference type="ARBA" id="ARBA00011738"/>
    </source>
</evidence>
<evidence type="ECO:0000256" key="8">
    <source>
        <dbReference type="ARBA" id="ARBA00039520"/>
    </source>
</evidence>
<dbReference type="PANTHER" id="PTHR15104:SF0">
    <property type="entry name" value="DIHYDROPTERIDINE REDUCTASE"/>
    <property type="match status" value="1"/>
</dbReference>
<name>A0A5S6QQ82_TRIMR</name>
<dbReference type="STRING" id="70415.A0A5S6QQ82"/>
<dbReference type="FunFam" id="3.40.50.720:FF:000157">
    <property type="entry name" value="Quinoid dihydropteridine reductase"/>
    <property type="match status" value="1"/>
</dbReference>
<evidence type="ECO:0000256" key="3">
    <source>
        <dbReference type="ARBA" id="ARBA00022857"/>
    </source>
</evidence>
<dbReference type="WBParaSite" id="TMUE_2000009319.1">
    <property type="protein sequence ID" value="TMUE_2000009319.1"/>
    <property type="gene ID" value="WBGene00286041"/>
</dbReference>
<evidence type="ECO:0000256" key="4">
    <source>
        <dbReference type="ARBA" id="ARBA00023002"/>
    </source>
</evidence>
<protein>
    <recommendedName>
        <fullName evidence="8">Dihydropteridine reductase</fullName>
        <ecNumber evidence="7">1.5.1.34</ecNumber>
    </recommendedName>
    <alternativeName>
        <fullName evidence="10">HDHPR</fullName>
    </alternativeName>
    <alternativeName>
        <fullName evidence="9">Quinoid dihydropteridine reductase</fullName>
    </alternativeName>
</protein>
<evidence type="ECO:0000256" key="5">
    <source>
        <dbReference type="ARBA" id="ARBA00023007"/>
    </source>
</evidence>